<evidence type="ECO:0000313" key="9">
    <source>
        <dbReference type="EMBL" id="OQS04034.1"/>
    </source>
</evidence>
<proteinExistence type="predicted"/>
<dbReference type="SUPFAM" id="SSF48576">
    <property type="entry name" value="Terpenoid synthases"/>
    <property type="match status" value="1"/>
</dbReference>
<dbReference type="SFLD" id="SFLDS00005">
    <property type="entry name" value="Isoprenoid_Synthase_Type_I"/>
    <property type="match status" value="1"/>
</dbReference>
<dbReference type="GO" id="GO:0004161">
    <property type="term" value="F:dimethylallyltranstransferase activity"/>
    <property type="evidence" value="ECO:0007669"/>
    <property type="project" value="TreeGrafter"/>
</dbReference>
<dbReference type="InterPro" id="IPR032446">
    <property type="entry name" value="SCAPER_N"/>
</dbReference>
<dbReference type="AlphaFoldDB" id="A0A1W0A180"/>
<evidence type="ECO:0000256" key="1">
    <source>
        <dbReference type="ARBA" id="ARBA00001946"/>
    </source>
</evidence>
<dbReference type="GO" id="GO:0042811">
    <property type="term" value="P:pheromone biosynthetic process"/>
    <property type="evidence" value="ECO:0007669"/>
    <property type="project" value="UniProtKB-ARBA"/>
</dbReference>
<comment type="caution">
    <text evidence="9">The sequence shown here is derived from an EMBL/GenBank/DDBJ whole genome shotgun (WGS) entry which is preliminary data.</text>
</comment>
<feature type="compositionally biased region" description="Basic residues" evidence="7">
    <location>
        <begin position="133"/>
        <end position="148"/>
    </location>
</feature>
<dbReference type="OrthoDB" id="10257492at2759"/>
<dbReference type="PROSITE" id="PS00723">
    <property type="entry name" value="POLYPRENYL_SYNTHASE_1"/>
    <property type="match status" value="1"/>
</dbReference>
<comment type="pathway">
    <text evidence="5">Pheromone biosynthesis.</text>
</comment>
<organism evidence="9 10">
    <name type="scientific">Thraustotheca clavata</name>
    <dbReference type="NCBI Taxonomy" id="74557"/>
    <lineage>
        <taxon>Eukaryota</taxon>
        <taxon>Sar</taxon>
        <taxon>Stramenopiles</taxon>
        <taxon>Oomycota</taxon>
        <taxon>Saprolegniomycetes</taxon>
        <taxon>Saprolegniales</taxon>
        <taxon>Achlyaceae</taxon>
        <taxon>Thraustotheca</taxon>
    </lineage>
</organism>
<keyword evidence="2" id="KW-0808">Transferase</keyword>
<evidence type="ECO:0000256" key="5">
    <source>
        <dbReference type="ARBA" id="ARBA00033740"/>
    </source>
</evidence>
<name>A0A1W0A180_9STRA</name>
<dbReference type="PANTHER" id="PTHR11525">
    <property type="entry name" value="FARNESYL-PYROPHOSPHATE SYNTHETASE"/>
    <property type="match status" value="1"/>
</dbReference>
<dbReference type="GO" id="GO:0045337">
    <property type="term" value="P:farnesyl diphosphate biosynthetic process"/>
    <property type="evidence" value="ECO:0007669"/>
    <property type="project" value="TreeGrafter"/>
</dbReference>
<feature type="domain" description="S phase cyclin A-associated protein in the endoplasmic reticulum N-terminal" evidence="8">
    <location>
        <begin position="11"/>
        <end position="92"/>
    </location>
</feature>
<dbReference type="Proteomes" id="UP000243217">
    <property type="component" value="Unassembled WGS sequence"/>
</dbReference>
<dbReference type="STRING" id="74557.A0A1W0A180"/>
<evidence type="ECO:0000256" key="7">
    <source>
        <dbReference type="SAM" id="MobiDB-lite"/>
    </source>
</evidence>
<dbReference type="Pfam" id="PF00348">
    <property type="entry name" value="polyprenyl_synt"/>
    <property type="match status" value="1"/>
</dbReference>
<evidence type="ECO:0000259" key="8">
    <source>
        <dbReference type="Pfam" id="PF16501"/>
    </source>
</evidence>
<dbReference type="GO" id="GO:0046872">
    <property type="term" value="F:metal ion binding"/>
    <property type="evidence" value="ECO:0007669"/>
    <property type="project" value="UniProtKB-KW"/>
</dbReference>
<dbReference type="Pfam" id="PF16501">
    <property type="entry name" value="SCAPER_N"/>
    <property type="match status" value="1"/>
</dbReference>
<gene>
    <name evidence="9" type="ORF">THRCLA_03695</name>
</gene>
<dbReference type="EMBL" id="JNBS01000692">
    <property type="protein sequence ID" value="OQS04034.1"/>
    <property type="molecule type" value="Genomic_DNA"/>
</dbReference>
<dbReference type="GO" id="GO:0005737">
    <property type="term" value="C:cytoplasm"/>
    <property type="evidence" value="ECO:0007669"/>
    <property type="project" value="TreeGrafter"/>
</dbReference>
<sequence length="1189" mass="136321">MDEEEDEEVEQNVSFKERLWEYLFRNVHRAVDELYCMCELESLPTRCEEAARVLQGCQEDFIKLMELIQMQTKSSTQKQKSLAWEVKKGSNTDKPTVAKALEHMAKQTNQSSLAISTGDEHGTDSLTPTPSPKPKHHLKLSLPRKPKRSPSETKLLSEQRLDTVNANKHAIESARLSRIRLAAERMQHVTSRNASSRKKQEQRMWAKLDRADRLKEAHLRWIVRKAGLENTKVDEINFIQNMMHQDRKIELQQRLEHVASRRENVLDEIKKKASSKAESIRAAAKAKEASLTKKLHEIQRRHEGVMARRLSYQQAKKEPSRGSATPRKHETMEQHLVSLEASMERTMNKNAQRLRDRIKSQTKSKYQDPFKFPRNSPVALSNQLENLLQQLGEMNLARVTMDKSLMELGRFVQSKLPTPEGELVVHLFRKYQGLSILVRALVQMQRAATLPNPQESHCSYTETMGQGLMLLITVCSGIRINIEYLMAENLVLPVVDILRWALCDESDSRQPVLLWAFPAVAMSLTCPSSPKMETLRQDLIRYILNIGLFFRIIDKFGHATLYQHGQVLDGEENETFRLLVSCVHFLTTLTTTYTKTIAVSMADLRLPLAKLFRSTGLIGIVSSLLSWFPIHVFYDCNNAASTGPIKPCYVSFATLLLHALNNIARLDLVWFQSTLGSPHNQPPFLHLVSSVLTKYALQHSSDLDDLMLQLLTLVGLYALQHPSHQQTLRWGHINTIQRLTNLPFIFFCDSRYKDALFPTLVAICVGDDENMTILERDVSSTLLAAYVRKLQTLQTATEARAEQQRHVQTEAWFSVAERFPVELWELMLAMSKQAEIDGTCVSREETSKENVEFIKVCYELKEEILATMKNKYSMPEEALQWVNEMVDYNCIGGKLNRGISVIHCAEALAQGPLTPEARKKAAILGWCIEWLQAFFLVADDVMDESITRRGQPCWYRIPKVKQIAINDAFLLESFVYQILKTHFRSESYYLDLVETFQEVIWQTELGQLLDLTSQPLDGPTNLDRFTIERHQKIVVFKTAYYTFYLSAASAMFLSGVKDPASYKLAQEICVKIGEYFQVQDDYLDCYADPKVLGKIGTDIQDNKCSWLVVQALSRATPEQRAVIKEHYGKNNEASIAIIKKLYVTLDLESVYRKYENDSYDELCKLIADVKNMPATVFHMLLSKIYKRKM</sequence>
<evidence type="ECO:0000256" key="6">
    <source>
        <dbReference type="SAM" id="Coils"/>
    </source>
</evidence>
<evidence type="ECO:0000313" key="10">
    <source>
        <dbReference type="Proteomes" id="UP000243217"/>
    </source>
</evidence>
<evidence type="ECO:0000256" key="4">
    <source>
        <dbReference type="ARBA" id="ARBA00022842"/>
    </source>
</evidence>
<dbReference type="InterPro" id="IPR008949">
    <property type="entry name" value="Isoprenoid_synthase_dom_sf"/>
</dbReference>
<feature type="region of interest" description="Disordered" evidence="7">
    <location>
        <begin position="310"/>
        <end position="330"/>
    </location>
</feature>
<dbReference type="FunFam" id="1.10.600.10:FF:000021">
    <property type="entry name" value="Farnesyl pyrophosphate synthase"/>
    <property type="match status" value="1"/>
</dbReference>
<keyword evidence="6" id="KW-0175">Coiled coil</keyword>
<keyword evidence="3" id="KW-0479">Metal-binding</keyword>
<feature type="compositionally biased region" description="Basic and acidic residues" evidence="7">
    <location>
        <begin position="149"/>
        <end position="160"/>
    </location>
</feature>
<evidence type="ECO:0000256" key="2">
    <source>
        <dbReference type="ARBA" id="ARBA00022679"/>
    </source>
</evidence>
<feature type="region of interest" description="Disordered" evidence="7">
    <location>
        <begin position="115"/>
        <end position="160"/>
    </location>
</feature>
<dbReference type="SFLD" id="SFLDG01017">
    <property type="entry name" value="Polyprenyl_Transferase_Like"/>
    <property type="match status" value="1"/>
</dbReference>
<dbReference type="InterPro" id="IPR033749">
    <property type="entry name" value="Polyprenyl_synt_CS"/>
</dbReference>
<accession>A0A1W0A180</accession>
<protein>
    <submittedName>
        <fullName evidence="9">Farnesyl pyrophosphate synthetase</fullName>
    </submittedName>
</protein>
<dbReference type="PROSITE" id="PS00444">
    <property type="entry name" value="POLYPRENYL_SYNTHASE_2"/>
    <property type="match status" value="1"/>
</dbReference>
<dbReference type="PANTHER" id="PTHR11525:SF0">
    <property type="entry name" value="FARNESYL PYROPHOSPHATE SYNTHASE"/>
    <property type="match status" value="1"/>
</dbReference>
<keyword evidence="10" id="KW-1185">Reference proteome</keyword>
<dbReference type="InterPro" id="IPR039702">
    <property type="entry name" value="FPS1-like"/>
</dbReference>
<dbReference type="CDD" id="cd00685">
    <property type="entry name" value="Trans_IPPS_HT"/>
    <property type="match status" value="1"/>
</dbReference>
<feature type="coiled-coil region" evidence="6">
    <location>
        <begin position="248"/>
        <end position="301"/>
    </location>
</feature>
<dbReference type="InterPro" id="IPR000092">
    <property type="entry name" value="Polyprenyl_synt"/>
</dbReference>
<evidence type="ECO:0000256" key="3">
    <source>
        <dbReference type="ARBA" id="ARBA00022723"/>
    </source>
</evidence>
<comment type="cofactor">
    <cofactor evidence="1">
        <name>Mg(2+)</name>
        <dbReference type="ChEBI" id="CHEBI:18420"/>
    </cofactor>
</comment>
<dbReference type="GO" id="GO:0004337">
    <property type="term" value="F:(2E,6E)-farnesyl diphosphate synthase activity"/>
    <property type="evidence" value="ECO:0007669"/>
    <property type="project" value="TreeGrafter"/>
</dbReference>
<keyword evidence="4" id="KW-0460">Magnesium</keyword>
<reference evidence="9 10" key="1">
    <citation type="journal article" date="2014" name="Genome Biol. Evol.">
        <title>The secreted proteins of Achlya hypogyna and Thraustotheca clavata identify the ancestral oomycete secretome and reveal gene acquisitions by horizontal gene transfer.</title>
        <authorList>
            <person name="Misner I."/>
            <person name="Blouin N."/>
            <person name="Leonard G."/>
            <person name="Richards T.A."/>
            <person name="Lane C.E."/>
        </authorList>
    </citation>
    <scope>NUCLEOTIDE SEQUENCE [LARGE SCALE GENOMIC DNA]</scope>
    <source>
        <strain evidence="9 10">ATCC 34112</strain>
    </source>
</reference>
<dbReference type="Gene3D" id="1.10.600.10">
    <property type="entry name" value="Farnesyl Diphosphate Synthase"/>
    <property type="match status" value="1"/>
</dbReference>